<keyword evidence="2" id="KW-0812">Transmembrane</keyword>
<dbReference type="Proteomes" id="UP001652461">
    <property type="component" value="Unassembled WGS sequence"/>
</dbReference>
<proteinExistence type="predicted"/>
<evidence type="ECO:0000313" key="5">
    <source>
        <dbReference type="Proteomes" id="UP001652461"/>
    </source>
</evidence>
<dbReference type="EMBL" id="JAOQKC010000014">
    <property type="protein sequence ID" value="MCU6697445.1"/>
    <property type="molecule type" value="Genomic_DNA"/>
</dbReference>
<evidence type="ECO:0000259" key="3">
    <source>
        <dbReference type="Pfam" id="PF07811"/>
    </source>
</evidence>
<accession>A0ABT2RYQ0</accession>
<reference evidence="4 5" key="1">
    <citation type="journal article" date="2021" name="ISME Commun">
        <title>Automated analysis of genomic sequences facilitates high-throughput and comprehensive description of bacteria.</title>
        <authorList>
            <person name="Hitch T.C.A."/>
        </authorList>
    </citation>
    <scope>NUCLEOTIDE SEQUENCE [LARGE SCALE GENOMIC DNA]</scope>
    <source>
        <strain evidence="4 5">Sanger_04</strain>
    </source>
</reference>
<keyword evidence="2" id="KW-0472">Membrane</keyword>
<dbReference type="InterPro" id="IPR012495">
    <property type="entry name" value="TadE-like_dom"/>
</dbReference>
<feature type="domain" description="TadE-like" evidence="3">
    <location>
        <begin position="8"/>
        <end position="49"/>
    </location>
</feature>
<evidence type="ECO:0000256" key="2">
    <source>
        <dbReference type="SAM" id="Phobius"/>
    </source>
</evidence>
<evidence type="ECO:0000256" key="1">
    <source>
        <dbReference type="SAM" id="MobiDB-lite"/>
    </source>
</evidence>
<gene>
    <name evidence="4" type="ORF">OCV63_11160</name>
</gene>
<dbReference type="Pfam" id="PF07811">
    <property type="entry name" value="TadE"/>
    <property type="match status" value="1"/>
</dbReference>
<feature type="region of interest" description="Disordered" evidence="1">
    <location>
        <begin position="114"/>
        <end position="138"/>
    </location>
</feature>
<keyword evidence="5" id="KW-1185">Reference proteome</keyword>
<keyword evidence="2" id="KW-1133">Transmembrane helix</keyword>
<dbReference type="RefSeq" id="WP_262670818.1">
    <property type="nucleotide sequence ID" value="NZ_JAOQKC010000014.1"/>
</dbReference>
<sequence>MSVRWRRGSFTVEASILMPFLILIVFVMVCLGLFWHDRSVLASCAAELAGKGAARKYETDAHLENWLTTEVAGLVEGRLYLLSVTESGAKISWGKITVTYTGYSPLLGGLKTREQESASRHNPVSTLRKSRQIKELAE</sequence>
<name>A0ABT2RYQ0_9FIRM</name>
<protein>
    <submittedName>
        <fullName evidence="4">Pilus assembly protein</fullName>
    </submittedName>
</protein>
<feature type="transmembrane region" description="Helical" evidence="2">
    <location>
        <begin position="12"/>
        <end position="35"/>
    </location>
</feature>
<evidence type="ECO:0000313" key="4">
    <source>
        <dbReference type="EMBL" id="MCU6697445.1"/>
    </source>
</evidence>
<organism evidence="4 5">
    <name type="scientific">Laedolimicola ammoniilytica</name>
    <dbReference type="NCBI Taxonomy" id="2981771"/>
    <lineage>
        <taxon>Bacteria</taxon>
        <taxon>Bacillati</taxon>
        <taxon>Bacillota</taxon>
        <taxon>Clostridia</taxon>
        <taxon>Lachnospirales</taxon>
        <taxon>Lachnospiraceae</taxon>
        <taxon>Laedolimicola</taxon>
    </lineage>
</organism>
<comment type="caution">
    <text evidence="4">The sequence shown here is derived from an EMBL/GenBank/DDBJ whole genome shotgun (WGS) entry which is preliminary data.</text>
</comment>